<name>A0A2M4CGN8_9DIPT</name>
<reference evidence="1" key="1">
    <citation type="submission" date="2018-01" db="EMBL/GenBank/DDBJ databases">
        <title>An insight into the sialome of Amazonian anophelines.</title>
        <authorList>
            <person name="Ribeiro J.M."/>
            <person name="Scarpassa V."/>
            <person name="Calvo E."/>
        </authorList>
    </citation>
    <scope>NUCLEOTIDE SEQUENCE</scope>
    <source>
        <tissue evidence="1">Salivary glands</tissue>
    </source>
</reference>
<protein>
    <submittedName>
        <fullName evidence="1">Putative secreted protein</fullName>
    </submittedName>
</protein>
<sequence length="66" mass="7460">MIRVALNRSFVSFCRIHLTVAVASPLPSKSFFHQGENLPRCPIIYHRVCCSNNDRLPTANIFTNGK</sequence>
<dbReference type="AlphaFoldDB" id="A0A2M4CGN8"/>
<accession>A0A2M4CGN8</accession>
<proteinExistence type="predicted"/>
<organism evidence="1">
    <name type="scientific">Anopheles marajoara</name>
    <dbReference type="NCBI Taxonomy" id="58244"/>
    <lineage>
        <taxon>Eukaryota</taxon>
        <taxon>Metazoa</taxon>
        <taxon>Ecdysozoa</taxon>
        <taxon>Arthropoda</taxon>
        <taxon>Hexapoda</taxon>
        <taxon>Insecta</taxon>
        <taxon>Pterygota</taxon>
        <taxon>Neoptera</taxon>
        <taxon>Endopterygota</taxon>
        <taxon>Diptera</taxon>
        <taxon>Nematocera</taxon>
        <taxon>Culicoidea</taxon>
        <taxon>Culicidae</taxon>
        <taxon>Anophelinae</taxon>
        <taxon>Anopheles</taxon>
    </lineage>
</organism>
<dbReference type="EMBL" id="GGFJ01014937">
    <property type="protein sequence ID" value="MBW64078.1"/>
    <property type="molecule type" value="Transcribed_RNA"/>
</dbReference>
<evidence type="ECO:0000313" key="1">
    <source>
        <dbReference type="EMBL" id="MBW64078.1"/>
    </source>
</evidence>